<gene>
    <name evidence="1" type="ORF">BME96_07520</name>
</gene>
<reference evidence="1 2" key="1">
    <citation type="submission" date="2016-11" db="EMBL/GenBank/DDBJ databases">
        <title>Complete genome sequencing of Virgibacillus halodenitrificans PDB-F2.</title>
        <authorList>
            <person name="Sun Z."/>
            <person name="Zhou Y."/>
            <person name="Li H."/>
        </authorList>
    </citation>
    <scope>NUCLEOTIDE SEQUENCE [LARGE SCALE GENOMIC DNA]</scope>
    <source>
        <strain evidence="1 2">PDB-F2</strain>
    </source>
</reference>
<name>A0AAC9J1M9_VIRHA</name>
<dbReference type="Proteomes" id="UP000182945">
    <property type="component" value="Chromosome"/>
</dbReference>
<dbReference type="EMBL" id="CP017962">
    <property type="protein sequence ID" value="APC48029.1"/>
    <property type="molecule type" value="Genomic_DNA"/>
</dbReference>
<sequence>MGLLTNDRVNIVITNYLLRYSYYRMPAADGLVSYGEIELPEGTVREGKVENKSVLVEMINKLIYEKKWRKKKLFFSLPDDTVVIRNIEIPASLARNEAKDYVRTQLGNKIYLPFSNPVIALDYLDVTPESEEYQQVLLYAYQQDKLTAFEEVFDKAGFKVIGADLTSLSVYRYYYQTREEPSRHVLLAHWNRDSLGISIFQEHKAIFTRYITIDPLLFSEQEANITVMLDDYILEINRIIDFYRYSITKGNEQIEQIVLSGDFPLLEEAQRKIADQATIPIDRFAKEELPVKYVDVMGLGLKTDC</sequence>
<organism evidence="1 2">
    <name type="scientific">Virgibacillus halodenitrificans</name>
    <name type="common">Bacillus halodenitrificans</name>
    <dbReference type="NCBI Taxonomy" id="1482"/>
    <lineage>
        <taxon>Bacteria</taxon>
        <taxon>Bacillati</taxon>
        <taxon>Bacillota</taxon>
        <taxon>Bacilli</taxon>
        <taxon>Bacillales</taxon>
        <taxon>Bacillaceae</taxon>
        <taxon>Virgibacillus</taxon>
    </lineage>
</organism>
<dbReference type="AlphaFoldDB" id="A0AAC9J1M9"/>
<proteinExistence type="predicted"/>
<dbReference type="PANTHER" id="PTHR32432:SF3">
    <property type="entry name" value="ETHANOLAMINE UTILIZATION PROTEIN EUTJ"/>
    <property type="match status" value="1"/>
</dbReference>
<dbReference type="InterPro" id="IPR050696">
    <property type="entry name" value="FtsA/MreB"/>
</dbReference>
<dbReference type="PANTHER" id="PTHR32432">
    <property type="entry name" value="CELL DIVISION PROTEIN FTSA-RELATED"/>
    <property type="match status" value="1"/>
</dbReference>
<dbReference type="KEGG" id="vhl:BME96_07520"/>
<dbReference type="InterPro" id="IPR005883">
    <property type="entry name" value="PilM"/>
</dbReference>
<dbReference type="GeneID" id="71514236"/>
<evidence type="ECO:0000313" key="1">
    <source>
        <dbReference type="EMBL" id="APC48029.1"/>
    </source>
</evidence>
<evidence type="ECO:0000313" key="2">
    <source>
        <dbReference type="Proteomes" id="UP000182945"/>
    </source>
</evidence>
<protein>
    <submittedName>
        <fullName evidence="1">Pilus assembly protein PilM</fullName>
    </submittedName>
</protein>
<dbReference type="Gene3D" id="3.30.420.40">
    <property type="match status" value="1"/>
</dbReference>
<dbReference type="Pfam" id="PF11104">
    <property type="entry name" value="PilM_2"/>
    <property type="match status" value="1"/>
</dbReference>
<dbReference type="RefSeq" id="WP_071648798.1">
    <property type="nucleotide sequence ID" value="NZ_CP017962.1"/>
</dbReference>
<accession>A0AAC9J1M9</accession>